<accession>A0A3Z4X628</accession>
<sequence length="1727" mass="187922">MPREDAAQFNGTLSTATYPNRYSAVIPVEAPFYRIGLTLTVTDKTTGTKRKLIEGLDYFLGHYFQELAEAENDAIYGSIMLLNATEVEYELLSVGRQYRIPASEIGKYLVKTDMKDPRNCDWSELMKYPPIISPIDPPKDLEEAILRDEIVKALEDIRLGILERAHELDEAFAEVTDLIYQNGKQVFDDEMYQHHLIKNAHGYTCGDIGALPVLGKAVDATKAFGRTLAELVTLMSTSGIQQKHVDMLLDNTLGDLLGRMRVLNNDAITFQTTSGHVISMKGEKFIITSTKPLVLKADQDNNEPGIATEFSAGLNTLWVHSGKAGDKWGAYDAGVLAPVYNSVYLVTPDMVKMYLTSVKILPANAYFKSSDTLKIYGSGKETNKVYMNAELPAATTTVQGLFAITNLSASAAASTAISQKAVTDLKNKLDGYVDDTYTVNGKGFVLDSNGQMHLTLTAADFGIEKMDNTGPLEKPVTNALRTVLSGKALTTHTHTIADLDNVPYASTSVTGLAKLWDAIDTTTDKMVTARQGFLLEQKIGTLNDKIATLLPAWTVGGSSYGNNNFLPIPVQGNYEGYTKNQTWQKGLARYEAGKVYSLRNGSNGNAPADWAIYYAYADVSPSNTLENMQQTSVRYRPAGMSAYPGVNLVAIVITGTDAMICLGSDGAYYLVIFDGTIDHAKHHRVVKVVLGAYKNGNGAGTVTTAPWAPNVSTDDLIVCNERIYLLRTVLTSGDYFVSMRSIALNELNLGGSNTFVADALTGGILTSGENVYLRLGQKRTPSDPLPAPVTQIYADALAKWNNAINFVHGPECNHAIGVDGLSFRVGLTPTVWFASTTGQTINFKQWVSSFVVDCGSMTVTLEGADRFPIVADLTTVRYNGGAEIGIPSRKWGEGQANNRTFATSQDKYIVSQGHAGDRDLMPYVTITTLDDGVSWYEYLSYDYNFTARSFSAVMLNQGRGSIYELGMAYPLTLGANSRLIWLSQPRSRLAIEVEFDPNTTYSGKAGYGPTNNRRLVDSITYENLSQMCHIVTPASPGAELNGWYCTGPETFPYHNVSGTFTIHADRLTLSQAEWDKMKQMIIDGAPAGAANGYASEFILAANNAGKALFSVWFIGIGTATPLTLAQVACTRTVNNVNLLDIYYFTLKPTISNGQVTFPAAILTLFDFYNNLDYGLNYATLGEITGGKTRRPGQPTMVSVDGTQFGLYLPHTLTLRLIGDLGALNYAVGLTLSNGTWTRSSAAHGVGRMAPAHTPVSPAYLAHRDQVMLHNSSLDYVYCGGIATSSRDFVTAPNFSGPTESVVIAGVETAEGWLVYVTEEVNLRFGSSTYKLPTWYIDLSAAFPTNHQNRTFYLHAKVENGTPKYVMDVVQHPDTETELYIGYVKTGSSRVVETNVDHAKRLGAVKQLLEHAAVENKHDVEVGRDAATGRLAPLRKEAMGPLSVDATKGYLDSQLLYTVSDAQRRGKAMVSKRFEGLKTLPAFTQANKSGAFWKHPTTIATVTADENSEATSLGMEWVGIPTPAFAPTSTNLMVVVQSKFVVPGTPGVETTFNVHVAPWEAVDGFFYNVEAEGTDVNIDENPEVLLPSPHTVHHKQHSLPAGVPCTFTFVASVSSSALETAKQHICSWLFTDAGGLPITTDLSDSKIQILPHPGETHGTPVVLNSRSYTFTNVAGAIPVVTTGAQGLFPPPIMSWDGDNLTLTIAHDWVNERGRQQPDVIQVNLMFRT</sequence>
<reference evidence="1 2" key="1">
    <citation type="submission" date="2018-11" db="EMBL/GenBank/DDBJ databases">
        <authorList>
            <person name="Ashton P.M."/>
            <person name="Dallman T."/>
            <person name="Nair S."/>
            <person name="De Pinna E."/>
            <person name="Peters T."/>
            <person name="Grant K."/>
        </authorList>
    </citation>
    <scope>NUCLEOTIDE SEQUENCE [LARGE SCALE GENOMIC DNA]</scope>
    <source>
        <strain evidence="1 2">634658</strain>
    </source>
</reference>
<name>A0A3Z4X628_SALET</name>
<comment type="caution">
    <text evidence="1">The sequence shown here is derived from an EMBL/GenBank/DDBJ whole genome shotgun (WGS) entry which is preliminary data.</text>
</comment>
<evidence type="ECO:0008006" key="3">
    <source>
        <dbReference type="Google" id="ProtNLM"/>
    </source>
</evidence>
<gene>
    <name evidence="1" type="ORF">EHE49_03305</name>
</gene>
<organism evidence="1 2">
    <name type="scientific">Salmonella enterica subsp. enterica serovar Chester</name>
    <dbReference type="NCBI Taxonomy" id="149386"/>
    <lineage>
        <taxon>Bacteria</taxon>
        <taxon>Pseudomonadati</taxon>
        <taxon>Pseudomonadota</taxon>
        <taxon>Gammaproteobacteria</taxon>
        <taxon>Enterobacterales</taxon>
        <taxon>Enterobacteriaceae</taxon>
        <taxon>Salmonella</taxon>
    </lineage>
</organism>
<evidence type="ECO:0000313" key="2">
    <source>
        <dbReference type="Proteomes" id="UP000839816"/>
    </source>
</evidence>
<evidence type="ECO:0000313" key="1">
    <source>
        <dbReference type="EMBL" id="EAC0255692.1"/>
    </source>
</evidence>
<dbReference type="EMBL" id="AAAGNC010000003">
    <property type="protein sequence ID" value="EAC0255692.1"/>
    <property type="molecule type" value="Genomic_DNA"/>
</dbReference>
<dbReference type="Proteomes" id="UP000839816">
    <property type="component" value="Unassembled WGS sequence"/>
</dbReference>
<protein>
    <recommendedName>
        <fullName evidence="3">YomR</fullName>
    </recommendedName>
</protein>
<proteinExistence type="predicted"/>